<keyword evidence="2" id="KW-1185">Reference proteome</keyword>
<accession>A0ACC1HKX0</accession>
<dbReference type="Proteomes" id="UP001145114">
    <property type="component" value="Unassembled WGS sequence"/>
</dbReference>
<gene>
    <name evidence="1" type="ORF">EV182_006780</name>
</gene>
<feature type="non-terminal residue" evidence="1">
    <location>
        <position position="336"/>
    </location>
</feature>
<reference evidence="1" key="1">
    <citation type="submission" date="2022-06" db="EMBL/GenBank/DDBJ databases">
        <title>Phylogenomic reconstructions and comparative analyses of Kickxellomycotina fungi.</title>
        <authorList>
            <person name="Reynolds N.K."/>
            <person name="Stajich J.E."/>
            <person name="Barry K."/>
            <person name="Grigoriev I.V."/>
            <person name="Crous P."/>
            <person name="Smith M.E."/>
        </authorList>
    </citation>
    <scope>NUCLEOTIDE SEQUENCE</scope>
    <source>
        <strain evidence="1">RSA 2271</strain>
    </source>
</reference>
<evidence type="ECO:0000313" key="1">
    <source>
        <dbReference type="EMBL" id="KAJ1677144.1"/>
    </source>
</evidence>
<comment type="caution">
    <text evidence="1">The sequence shown here is derived from an EMBL/GenBank/DDBJ whole genome shotgun (WGS) entry which is preliminary data.</text>
</comment>
<protein>
    <submittedName>
        <fullName evidence="1">Uncharacterized protein</fullName>
    </submittedName>
</protein>
<sequence>MTGDTAPRRSLDSQDTAPNSSPPSHTLGGLNIRDLEEQTAHEKSLSDTSDTADKEDGGQANVNYVHVKVTKPQFIVILVGLCLSIFLGSLDQTIVAPALPKISSDFNALSNASWVGTAYLLTSTALQPLFGKLSDIFGRLAMLLSALAAFLIGSALCGAAQSMTWLIIARAVTGIGGAGAMAMAFIIIADITSLKDRPRYIGLISSMFGLSSVLGPILGGVLTDRATWRWCFYINLPICAVTIISAVIFIRIPTTGDSFKEKIKRIDFVGSILVVGALVMILLALSWGGHEYPWDSARVLALLIVGIFVLGGFVVYEFYIPPEPIVIPAMFKIRNV</sequence>
<organism evidence="1 2">
    <name type="scientific">Spiromyces aspiralis</name>
    <dbReference type="NCBI Taxonomy" id="68401"/>
    <lineage>
        <taxon>Eukaryota</taxon>
        <taxon>Fungi</taxon>
        <taxon>Fungi incertae sedis</taxon>
        <taxon>Zoopagomycota</taxon>
        <taxon>Kickxellomycotina</taxon>
        <taxon>Kickxellomycetes</taxon>
        <taxon>Kickxellales</taxon>
        <taxon>Kickxellaceae</taxon>
        <taxon>Spiromyces</taxon>
    </lineage>
</organism>
<evidence type="ECO:0000313" key="2">
    <source>
        <dbReference type="Proteomes" id="UP001145114"/>
    </source>
</evidence>
<dbReference type="EMBL" id="JAMZIH010002908">
    <property type="protein sequence ID" value="KAJ1677144.1"/>
    <property type="molecule type" value="Genomic_DNA"/>
</dbReference>
<name>A0ACC1HKX0_9FUNG</name>
<proteinExistence type="predicted"/>